<dbReference type="KEGG" id="vg:56214182"/>
<dbReference type="GeneID" id="56214182"/>
<dbReference type="RefSeq" id="YP_009908638.1">
    <property type="nucleotide sequence ID" value="NC_049927.1"/>
</dbReference>
<name>A0A516KR47_9CAUD</name>
<dbReference type="EMBL" id="MN062703">
    <property type="protein sequence ID" value="QDP44113.1"/>
    <property type="molecule type" value="Genomic_DNA"/>
</dbReference>
<evidence type="ECO:0000313" key="2">
    <source>
        <dbReference type="Proteomes" id="UP000320771"/>
    </source>
</evidence>
<gene>
    <name evidence="1" type="primary">62</name>
    <name evidence="1" type="ORF">SEA_MCGALLEON_62</name>
</gene>
<evidence type="ECO:0000313" key="1">
    <source>
        <dbReference type="EMBL" id="QDP44113.1"/>
    </source>
</evidence>
<reference evidence="1 2" key="1">
    <citation type="submission" date="2019-06" db="EMBL/GenBank/DDBJ databases">
        <authorList>
            <person name="Kirkpatrick B.L."/>
            <person name="Twichell C.M."/>
            <person name="Davis D.J."/>
            <person name="Hampton E.S."/>
            <person name="Nguyen T."/>
            <person name="Niekamp K.S."/>
            <person name="Riley K.M."/>
            <person name="Lawson J.L."/>
            <person name="Butela K.A."/>
            <person name="Garlena R.A."/>
            <person name="Russell D.A."/>
            <person name="Pope W.H."/>
            <person name="Jacobs-Sera D."/>
            <person name="Hatfull G.F."/>
        </authorList>
    </citation>
    <scope>NUCLEOTIDE SEQUENCE [LARGE SCALE GENOMIC DNA]</scope>
</reference>
<protein>
    <submittedName>
        <fullName evidence="1">Uncharacterized protein</fullName>
    </submittedName>
</protein>
<accession>A0A516KR47</accession>
<sequence>MAESWSVEQKHVDDCALCEDAAESAITHAKVTGSRGASYSILEPRPYDTPADVTMPVAHSATVSRA</sequence>
<proteinExistence type="predicted"/>
<dbReference type="Proteomes" id="UP000320771">
    <property type="component" value="Segment"/>
</dbReference>
<organism evidence="1 2">
    <name type="scientific">Microbacterium phage McGalleon</name>
    <dbReference type="NCBI Taxonomy" id="2590936"/>
    <lineage>
        <taxon>Viruses</taxon>
        <taxon>Duplodnaviria</taxon>
        <taxon>Heunggongvirae</taxon>
        <taxon>Uroviricota</taxon>
        <taxon>Caudoviricetes</taxon>
        <taxon>Ilzatvirus</taxon>
        <taxon>Ilzatvirus mcgalleon</taxon>
    </lineage>
</organism>
<keyword evidence="2" id="KW-1185">Reference proteome</keyword>